<accession>A0A450Z0V6</accession>
<feature type="region of interest" description="Disordered" evidence="1">
    <location>
        <begin position="66"/>
        <end position="90"/>
    </location>
</feature>
<organism evidence="2">
    <name type="scientific">Candidatus Kentrum sp. TC</name>
    <dbReference type="NCBI Taxonomy" id="2126339"/>
    <lineage>
        <taxon>Bacteria</taxon>
        <taxon>Pseudomonadati</taxon>
        <taxon>Pseudomonadota</taxon>
        <taxon>Gammaproteobacteria</taxon>
        <taxon>Candidatus Kentrum</taxon>
    </lineage>
</organism>
<gene>
    <name evidence="2" type="ORF">BECKTC1821E_GA0114239_10856</name>
</gene>
<evidence type="ECO:0000256" key="1">
    <source>
        <dbReference type="SAM" id="MobiDB-lite"/>
    </source>
</evidence>
<reference evidence="2" key="1">
    <citation type="submission" date="2019-02" db="EMBL/GenBank/DDBJ databases">
        <authorList>
            <person name="Gruber-Vodicka R. H."/>
            <person name="Seah K. B. B."/>
        </authorList>
    </citation>
    <scope>NUCLEOTIDE SEQUENCE</scope>
    <source>
        <strain evidence="2">BECK_BZ125</strain>
    </source>
</reference>
<dbReference type="AlphaFoldDB" id="A0A450Z0V6"/>
<sequence>MKTREKAKYLHEGPYVAAVEVEHMIERDERTLRWFPQDARELNDVRAALRGDDFDAVSDKTRPFTMHSKSAFRRGRGIGNGSPHGMEVFP</sequence>
<name>A0A450Z0V6_9GAMM</name>
<evidence type="ECO:0000313" key="2">
    <source>
        <dbReference type="EMBL" id="VFK47465.1"/>
    </source>
</evidence>
<proteinExistence type="predicted"/>
<protein>
    <submittedName>
        <fullName evidence="2">Uncharacterized protein</fullName>
    </submittedName>
</protein>
<dbReference type="EMBL" id="CAADFT010000085">
    <property type="protein sequence ID" value="VFK47465.1"/>
    <property type="molecule type" value="Genomic_DNA"/>
</dbReference>